<reference evidence="2" key="1">
    <citation type="submission" date="2016-06" db="EMBL/GenBank/DDBJ databases">
        <authorList>
            <person name="Varghese N."/>
            <person name="Submissions Spin"/>
        </authorList>
    </citation>
    <scope>NUCLEOTIDE SEQUENCE [LARGE SCALE GENOMIC DNA]</scope>
    <source>
        <strain evidence="2">DSM 45647</strain>
    </source>
</reference>
<name>A0A1C5JP84_9ACTN</name>
<sequence length="217" mass="23287">MAFEGLRNRHAAWRVRPGNGQPLPRFRWWQLLSRSVRTLTLRAPDGTTPTYAVDVRQLGDRDDGAVRARLYLDGALVSLSTMPARFPVPGGHIEVAVGAYGLRRCHYVRVDGTATQLVPHPASAEGRRARLHRTHPGLSRLVGAVSTLLVLVGICVAVPQLAETISHAPPVADALGTFDLPVRVPPAVNLAAGLAAVAGSAERALRLRSNWVDSLAS</sequence>
<organism evidence="1 2">
    <name type="scientific">Micromonospora humi</name>
    <dbReference type="NCBI Taxonomy" id="745366"/>
    <lineage>
        <taxon>Bacteria</taxon>
        <taxon>Bacillati</taxon>
        <taxon>Actinomycetota</taxon>
        <taxon>Actinomycetes</taxon>
        <taxon>Micromonosporales</taxon>
        <taxon>Micromonosporaceae</taxon>
        <taxon>Micromonospora</taxon>
    </lineage>
</organism>
<dbReference type="Proteomes" id="UP000199360">
    <property type="component" value="Unassembled WGS sequence"/>
</dbReference>
<accession>A0A1C5JP84</accession>
<evidence type="ECO:0000313" key="1">
    <source>
        <dbReference type="EMBL" id="SCG72327.1"/>
    </source>
</evidence>
<evidence type="ECO:0000313" key="2">
    <source>
        <dbReference type="Proteomes" id="UP000199360"/>
    </source>
</evidence>
<dbReference type="RefSeq" id="WP_217628644.1">
    <property type="nucleotide sequence ID" value="NZ_FMDM01000012.1"/>
</dbReference>
<dbReference type="STRING" id="745366.GA0070213_112167"/>
<gene>
    <name evidence="1" type="ORF">GA0070213_112167</name>
</gene>
<keyword evidence="2" id="KW-1185">Reference proteome</keyword>
<protein>
    <submittedName>
        <fullName evidence="1">Uncharacterized protein</fullName>
    </submittedName>
</protein>
<dbReference type="AlphaFoldDB" id="A0A1C5JP84"/>
<proteinExistence type="predicted"/>
<dbReference type="EMBL" id="FMDM01000012">
    <property type="protein sequence ID" value="SCG72327.1"/>
    <property type="molecule type" value="Genomic_DNA"/>
</dbReference>